<feature type="region of interest" description="Disordered" evidence="1">
    <location>
        <begin position="257"/>
        <end position="292"/>
    </location>
</feature>
<gene>
    <name evidence="2" type="ORF">ECRASSUSDP1_LOCUS28498</name>
</gene>
<name>A0AAD2DBR8_EUPCR</name>
<accession>A0AAD2DBR8</accession>
<protein>
    <submittedName>
        <fullName evidence="2">Uncharacterized protein</fullName>
    </submittedName>
</protein>
<dbReference type="Proteomes" id="UP001295684">
    <property type="component" value="Unassembled WGS sequence"/>
</dbReference>
<organism evidence="2 3">
    <name type="scientific">Euplotes crassus</name>
    <dbReference type="NCBI Taxonomy" id="5936"/>
    <lineage>
        <taxon>Eukaryota</taxon>
        <taxon>Sar</taxon>
        <taxon>Alveolata</taxon>
        <taxon>Ciliophora</taxon>
        <taxon>Intramacronucleata</taxon>
        <taxon>Spirotrichea</taxon>
        <taxon>Hypotrichia</taxon>
        <taxon>Euplotida</taxon>
        <taxon>Euplotidae</taxon>
        <taxon>Moneuplotes</taxon>
    </lineage>
</organism>
<dbReference type="EMBL" id="CAMPGE010029406">
    <property type="protein sequence ID" value="CAI2386873.1"/>
    <property type="molecule type" value="Genomic_DNA"/>
</dbReference>
<feature type="compositionally biased region" description="Basic residues" evidence="1">
    <location>
        <begin position="272"/>
        <end position="286"/>
    </location>
</feature>
<feature type="region of interest" description="Disordered" evidence="1">
    <location>
        <begin position="155"/>
        <end position="207"/>
    </location>
</feature>
<comment type="caution">
    <text evidence="2">The sequence shown here is derived from an EMBL/GenBank/DDBJ whole genome shotgun (WGS) entry which is preliminary data.</text>
</comment>
<reference evidence="2" key="1">
    <citation type="submission" date="2023-07" db="EMBL/GenBank/DDBJ databases">
        <authorList>
            <consortium name="AG Swart"/>
            <person name="Singh M."/>
            <person name="Singh A."/>
            <person name="Seah K."/>
            <person name="Emmerich C."/>
        </authorList>
    </citation>
    <scope>NUCLEOTIDE SEQUENCE</scope>
    <source>
        <strain evidence="2">DP1</strain>
    </source>
</reference>
<evidence type="ECO:0000256" key="1">
    <source>
        <dbReference type="SAM" id="MobiDB-lite"/>
    </source>
</evidence>
<evidence type="ECO:0000313" key="2">
    <source>
        <dbReference type="EMBL" id="CAI2386873.1"/>
    </source>
</evidence>
<proteinExistence type="predicted"/>
<feature type="region of interest" description="Disordered" evidence="1">
    <location>
        <begin position="1"/>
        <end position="30"/>
    </location>
</feature>
<dbReference type="AlphaFoldDB" id="A0AAD2DBR8"/>
<feature type="region of interest" description="Disordered" evidence="1">
    <location>
        <begin position="58"/>
        <end position="87"/>
    </location>
</feature>
<evidence type="ECO:0000313" key="3">
    <source>
        <dbReference type="Proteomes" id="UP001295684"/>
    </source>
</evidence>
<sequence length="499" mass="57113">MDFNSKYLPACQPRHSQPQPHVQLKPKGEDEFDLAIPEPDSETELEASLCSNCDISEASQKRSTDTTCASRKNKSFAGTKGNGDNEALLHKNDAERGLHCSLRNAVKTTTTESVCCCSERMKRRHSSIVEGEDYAQLKALEKSLEDFDTFSPVVLHGNHPEEGLISSRYDESDEPDSAEIHNYPSQTPPKKTPDRSPSKMHMKLNYEDNNGFHELSSIYEKTEEELCTPDCEFKLNYSNLQDYKKARKERDNKRFHTLKSNLNNHPGFYSKKPGKKRNSQQRKISKKRADSISQRLYKSRECSLERKLKNSKSFKEINEQSQAKQSLDSISKNIFKNKRKSLVKDYKLPVYTAKQRNPKPKRKSVSKQKEYLSGNKVLSSHKPLKNKQKTKQKKLLHKKMLLEKLKLQALKLESEIRNEALELKSMSPEINAVSSKAQRYKLSPEFAKSRHLRTGSMLNLRNSVISKGRGTSSFVRRTSKMTRSSTISSLQFIKIASSN</sequence>
<keyword evidence="3" id="KW-1185">Reference proteome</keyword>